<dbReference type="PANTHER" id="PTHR11895">
    <property type="entry name" value="TRANSAMIDASE"/>
    <property type="match status" value="1"/>
</dbReference>
<dbReference type="PANTHER" id="PTHR11895:SF7">
    <property type="entry name" value="GLUTAMYL-TRNA(GLN) AMIDOTRANSFERASE SUBUNIT A, MITOCHONDRIAL"/>
    <property type="match status" value="1"/>
</dbReference>
<feature type="domain" description="Amidase" evidence="1">
    <location>
        <begin position="27"/>
        <end position="438"/>
    </location>
</feature>
<dbReference type="InterPro" id="IPR036928">
    <property type="entry name" value="AS_sf"/>
</dbReference>
<sequence>MNSTDLAFAGAAVQAEMIRNGDVSSVEVVQAALDRIDRHDGLLNSFRVVLRDQALADAAAADAARSSGGGPLNGVPVAIKDDTDVAGQSTLVGTNATDKTPKVADAEVVRRLRAGGAVIIGKTNVPELTQWPFTESDAFGVTRNPWNTSHTPGGSSGGSAAAVAAGFASVALGSDGGGSIRIPAACCGLFGIKTQRGRVPLAPKQDAWHGLSVYGPLARTVMDAALFLDVTGDRAEGESPFVDAVGSDPGKLRIAFSTKTPLPGPVGKDQKAALARIVGVLEGLGHSASGEDPKWGSVIPAFIPRYLRGIGDDAKAVANFDALESRTKGMAKLGSLISDKRLQAALDAEGKVAAKINTIFDSHDLLITPVLAAQPLPVGKYAGKGAIWTFNGVARFTPFSAPFNLTGQPAVSIPAGFDSDGLPLSVQIVGPANSEALLIAVAAQIEAAAPWADRRPQLPA</sequence>
<proteinExistence type="predicted"/>
<dbReference type="EMBL" id="CAFBLU010000045">
    <property type="protein sequence ID" value="CAB4882289.1"/>
    <property type="molecule type" value="Genomic_DNA"/>
</dbReference>
<gene>
    <name evidence="2" type="ORF">UFOPK3444_01550</name>
</gene>
<reference evidence="2" key="1">
    <citation type="submission" date="2020-05" db="EMBL/GenBank/DDBJ databases">
        <authorList>
            <person name="Chiriac C."/>
            <person name="Salcher M."/>
            <person name="Ghai R."/>
            <person name="Kavagutti S V."/>
        </authorList>
    </citation>
    <scope>NUCLEOTIDE SEQUENCE</scope>
</reference>
<dbReference type="SUPFAM" id="SSF75304">
    <property type="entry name" value="Amidase signature (AS) enzymes"/>
    <property type="match status" value="1"/>
</dbReference>
<organism evidence="2">
    <name type="scientific">freshwater metagenome</name>
    <dbReference type="NCBI Taxonomy" id="449393"/>
    <lineage>
        <taxon>unclassified sequences</taxon>
        <taxon>metagenomes</taxon>
        <taxon>ecological metagenomes</taxon>
    </lineage>
</organism>
<evidence type="ECO:0000313" key="2">
    <source>
        <dbReference type="EMBL" id="CAB4882289.1"/>
    </source>
</evidence>
<evidence type="ECO:0000259" key="1">
    <source>
        <dbReference type="Pfam" id="PF01425"/>
    </source>
</evidence>
<dbReference type="AlphaFoldDB" id="A0A6J7EQA7"/>
<dbReference type="Pfam" id="PF01425">
    <property type="entry name" value="Amidase"/>
    <property type="match status" value="1"/>
</dbReference>
<name>A0A6J7EQA7_9ZZZZ</name>
<accession>A0A6J7EQA7</accession>
<dbReference type="InterPro" id="IPR023631">
    <property type="entry name" value="Amidase_dom"/>
</dbReference>
<dbReference type="GO" id="GO:0003824">
    <property type="term" value="F:catalytic activity"/>
    <property type="evidence" value="ECO:0007669"/>
    <property type="project" value="InterPro"/>
</dbReference>
<dbReference type="InterPro" id="IPR020556">
    <property type="entry name" value="Amidase_CS"/>
</dbReference>
<protein>
    <submittedName>
        <fullName evidence="2">Unannotated protein</fullName>
    </submittedName>
</protein>
<dbReference type="InterPro" id="IPR000120">
    <property type="entry name" value="Amidase"/>
</dbReference>
<dbReference type="Gene3D" id="3.90.1300.10">
    <property type="entry name" value="Amidase signature (AS) domain"/>
    <property type="match status" value="1"/>
</dbReference>
<dbReference type="PROSITE" id="PS00571">
    <property type="entry name" value="AMIDASES"/>
    <property type="match status" value="1"/>
</dbReference>
<dbReference type="NCBIfam" id="NF009119">
    <property type="entry name" value="PRK12470.1"/>
    <property type="match status" value="1"/>
</dbReference>